<keyword evidence="4" id="KW-1185">Reference proteome</keyword>
<dbReference type="Proteomes" id="UP001058533">
    <property type="component" value="Chromosome"/>
</dbReference>
<evidence type="ECO:0000259" key="2">
    <source>
        <dbReference type="Pfam" id="PF03713"/>
    </source>
</evidence>
<accession>A0ABY5L4C3</accession>
<dbReference type="PANTHER" id="PTHR36933">
    <property type="entry name" value="SLL0788 PROTEIN"/>
    <property type="match status" value="1"/>
</dbReference>
<dbReference type="PANTHER" id="PTHR36933:SF1">
    <property type="entry name" value="SLL0788 PROTEIN"/>
    <property type="match status" value="1"/>
</dbReference>
<protein>
    <submittedName>
        <fullName evidence="3">DUF305 domain-containing protein</fullName>
    </submittedName>
</protein>
<feature type="domain" description="DUF305" evidence="2">
    <location>
        <begin position="83"/>
        <end position="144"/>
    </location>
</feature>
<organism evidence="3 4">
    <name type="scientific">Sphingomonas qomolangmaensis</name>
    <dbReference type="NCBI Taxonomy" id="2918765"/>
    <lineage>
        <taxon>Bacteria</taxon>
        <taxon>Pseudomonadati</taxon>
        <taxon>Pseudomonadota</taxon>
        <taxon>Alphaproteobacteria</taxon>
        <taxon>Sphingomonadales</taxon>
        <taxon>Sphingomonadaceae</taxon>
        <taxon>Sphingomonas</taxon>
    </lineage>
</organism>
<sequence length="147" mass="15434">MRTLLLVAAPLALAACGGASAPSADNAAKGVAAAGNQVDHAMHDGAMAMNGMSPATATGPAGEFDRAMDKMHADMGRATGDIDVDFMRMMIPHHEGAVEMARVAQRHAKDPEVRKLADEIVAAQGRELSQMTAWLEKHGEPVRAPRP</sequence>
<proteinExistence type="predicted"/>
<gene>
    <name evidence="3" type="ORF">NMP03_10570</name>
</gene>
<dbReference type="PROSITE" id="PS51257">
    <property type="entry name" value="PROKAR_LIPOPROTEIN"/>
    <property type="match status" value="1"/>
</dbReference>
<keyword evidence="1" id="KW-0732">Signal</keyword>
<evidence type="ECO:0000313" key="3">
    <source>
        <dbReference type="EMBL" id="UUL81642.1"/>
    </source>
</evidence>
<reference evidence="3" key="1">
    <citation type="submission" date="2022-07" db="EMBL/GenBank/DDBJ databases">
        <title>Sphingomonas sp. nov., a novel bacterium isolated from the north slope of the Mount Everest.</title>
        <authorList>
            <person name="Cui X."/>
            <person name="Liu Y."/>
        </authorList>
    </citation>
    <scope>NUCLEOTIDE SEQUENCE</scope>
    <source>
        <strain evidence="3">S5-59</strain>
    </source>
</reference>
<evidence type="ECO:0000313" key="4">
    <source>
        <dbReference type="Proteomes" id="UP001058533"/>
    </source>
</evidence>
<dbReference type="Gene3D" id="1.20.1260.10">
    <property type="match status" value="1"/>
</dbReference>
<evidence type="ECO:0000256" key="1">
    <source>
        <dbReference type="SAM" id="SignalP"/>
    </source>
</evidence>
<dbReference type="InterPro" id="IPR012347">
    <property type="entry name" value="Ferritin-like"/>
</dbReference>
<dbReference type="EMBL" id="CP101740">
    <property type="protein sequence ID" value="UUL81642.1"/>
    <property type="molecule type" value="Genomic_DNA"/>
</dbReference>
<feature type="signal peptide" evidence="1">
    <location>
        <begin position="1"/>
        <end position="21"/>
    </location>
</feature>
<feature type="chain" id="PRO_5046211032" evidence="1">
    <location>
        <begin position="22"/>
        <end position="147"/>
    </location>
</feature>
<dbReference type="InterPro" id="IPR005183">
    <property type="entry name" value="DUF305_CopM-like"/>
</dbReference>
<dbReference type="Pfam" id="PF03713">
    <property type="entry name" value="DUF305"/>
    <property type="match status" value="1"/>
</dbReference>
<name>A0ABY5L4C3_9SPHN</name>
<dbReference type="RefSeq" id="WP_256505334.1">
    <property type="nucleotide sequence ID" value="NZ_CP101740.1"/>
</dbReference>